<reference evidence="6 7" key="1">
    <citation type="submission" date="2019-11" db="EMBL/GenBank/DDBJ databases">
        <title>Acidiferrimicrobium australis gen. nov., sp. nov., an acidophilic and obligately heterotrophic, member of the Actinobacteria that catalyses dissimilatory oxido- reduction of iron isolated from metal-rich acidic water in Chile.</title>
        <authorList>
            <person name="Gonzalez D."/>
            <person name="Huber K."/>
            <person name="Hedrich S."/>
            <person name="Rojas-Villalobos C."/>
            <person name="Quatrini R."/>
            <person name="Dinamarca M.A."/>
            <person name="Schwarz A."/>
            <person name="Canales C."/>
            <person name="Nancucheo I."/>
        </authorList>
    </citation>
    <scope>NUCLEOTIDE SEQUENCE [LARGE SCALE GENOMIC DNA]</scope>
    <source>
        <strain evidence="6 7">USS-CCA1</strain>
    </source>
</reference>
<evidence type="ECO:0000313" key="6">
    <source>
        <dbReference type="EMBL" id="MST34351.1"/>
    </source>
</evidence>
<organism evidence="6 7">
    <name type="scientific">Acidiferrimicrobium australe</name>
    <dbReference type="NCBI Taxonomy" id="2664430"/>
    <lineage>
        <taxon>Bacteria</taxon>
        <taxon>Bacillati</taxon>
        <taxon>Actinomycetota</taxon>
        <taxon>Acidimicrobiia</taxon>
        <taxon>Acidimicrobiales</taxon>
        <taxon>Acidimicrobiaceae</taxon>
        <taxon>Acidiferrimicrobium</taxon>
    </lineage>
</organism>
<proteinExistence type="predicted"/>
<dbReference type="CDD" id="cd07971">
    <property type="entry name" value="OBF_DNA_ligase_LigD"/>
    <property type="match status" value="1"/>
</dbReference>
<evidence type="ECO:0000256" key="4">
    <source>
        <dbReference type="SAM" id="MobiDB-lite"/>
    </source>
</evidence>
<dbReference type="Proteomes" id="UP000437736">
    <property type="component" value="Unassembled WGS sequence"/>
</dbReference>
<evidence type="ECO:0000259" key="5">
    <source>
        <dbReference type="PROSITE" id="PS50160"/>
    </source>
</evidence>
<dbReference type="PANTHER" id="PTHR39465:SF1">
    <property type="entry name" value="DNA LIGASE D 3'-PHOSPHOESTERASE DOMAIN-CONTAINING PROTEIN"/>
    <property type="match status" value="1"/>
</dbReference>
<feature type="compositionally biased region" description="Basic residues" evidence="4">
    <location>
        <begin position="74"/>
        <end position="92"/>
    </location>
</feature>
<feature type="region of interest" description="Disordered" evidence="4">
    <location>
        <begin position="69"/>
        <end position="105"/>
    </location>
</feature>
<feature type="compositionally biased region" description="Basic and acidic residues" evidence="4">
    <location>
        <begin position="601"/>
        <end position="615"/>
    </location>
</feature>
<dbReference type="EMBL" id="WJHE01000962">
    <property type="protein sequence ID" value="MST34351.1"/>
    <property type="molecule type" value="Genomic_DNA"/>
</dbReference>
<feature type="compositionally biased region" description="Basic residues" evidence="4">
    <location>
        <begin position="1"/>
        <end position="11"/>
    </location>
</feature>
<dbReference type="PANTHER" id="PTHR39465">
    <property type="entry name" value="DNA LIGASE D, 3'-PHOSPHOESTERASE DOMAIN"/>
    <property type="match status" value="1"/>
</dbReference>
<feature type="region of interest" description="Disordered" evidence="4">
    <location>
        <begin position="1"/>
        <end position="57"/>
    </location>
</feature>
<evidence type="ECO:0000256" key="1">
    <source>
        <dbReference type="ARBA" id="ARBA00012727"/>
    </source>
</evidence>
<evidence type="ECO:0000256" key="2">
    <source>
        <dbReference type="ARBA" id="ARBA00022598"/>
    </source>
</evidence>
<name>A0ABW9QXI0_9ACTN</name>
<comment type="catalytic activity">
    <reaction evidence="3">
        <text>ATP + (deoxyribonucleotide)n-3'-hydroxyl + 5'-phospho-(deoxyribonucleotide)m = (deoxyribonucleotide)n+m + AMP + diphosphate.</text>
        <dbReference type="EC" id="6.5.1.1"/>
    </reaction>
</comment>
<dbReference type="Gene3D" id="3.30.1490.70">
    <property type="match status" value="1"/>
</dbReference>
<gene>
    <name evidence="6" type="ORF">GHK86_16695</name>
</gene>
<dbReference type="SUPFAM" id="SSF50249">
    <property type="entry name" value="Nucleic acid-binding proteins"/>
    <property type="match status" value="1"/>
</dbReference>
<feature type="region of interest" description="Disordered" evidence="4">
    <location>
        <begin position="272"/>
        <end position="301"/>
    </location>
</feature>
<keyword evidence="2" id="KW-0436">Ligase</keyword>
<feature type="region of interest" description="Disordered" evidence="4">
    <location>
        <begin position="595"/>
        <end position="615"/>
    </location>
</feature>
<dbReference type="Pfam" id="PF04679">
    <property type="entry name" value="DNA_ligase_A_C"/>
    <property type="match status" value="1"/>
</dbReference>
<dbReference type="InterPro" id="IPR014144">
    <property type="entry name" value="LigD_PE_domain"/>
</dbReference>
<dbReference type="Gene3D" id="2.40.50.140">
    <property type="entry name" value="Nucleic acid-binding proteins"/>
    <property type="match status" value="1"/>
</dbReference>
<dbReference type="NCBIfam" id="TIGR02777">
    <property type="entry name" value="LigD_PE_dom"/>
    <property type="match status" value="1"/>
</dbReference>
<keyword evidence="7" id="KW-1185">Reference proteome</keyword>
<protein>
    <recommendedName>
        <fullName evidence="1">DNA ligase (ATP)</fullName>
        <ecNumber evidence="1">6.5.1.1</ecNumber>
    </recommendedName>
</protein>
<dbReference type="Pfam" id="PF13298">
    <property type="entry name" value="LigD_N"/>
    <property type="match status" value="1"/>
</dbReference>
<accession>A0ABW9QXI0</accession>
<dbReference type="Pfam" id="PF01068">
    <property type="entry name" value="DNA_ligase_A_M"/>
    <property type="match status" value="1"/>
</dbReference>
<evidence type="ECO:0000313" key="7">
    <source>
        <dbReference type="Proteomes" id="UP000437736"/>
    </source>
</evidence>
<comment type="caution">
    <text evidence="6">The sequence shown here is derived from an EMBL/GenBank/DDBJ whole genome shotgun (WGS) entry which is preliminary data.</text>
</comment>
<feature type="domain" description="ATP-dependent DNA ligase family profile" evidence="5">
    <location>
        <begin position="411"/>
        <end position="493"/>
    </location>
</feature>
<dbReference type="InterPro" id="IPR014146">
    <property type="entry name" value="LigD_ligase_dom"/>
</dbReference>
<dbReference type="EC" id="6.5.1.1" evidence="1"/>
<dbReference type="InterPro" id="IPR012310">
    <property type="entry name" value="DNA_ligase_ATP-dep_cent"/>
</dbReference>
<dbReference type="CDD" id="cd07906">
    <property type="entry name" value="Adenylation_DNA_ligase_LigD_LigC"/>
    <property type="match status" value="1"/>
</dbReference>
<dbReference type="NCBIfam" id="TIGR02779">
    <property type="entry name" value="NHEJ_ligase_lig"/>
    <property type="match status" value="1"/>
</dbReference>
<dbReference type="Gene3D" id="3.30.470.30">
    <property type="entry name" value="DNA ligase/mRNA capping enzyme"/>
    <property type="match status" value="1"/>
</dbReference>
<dbReference type="InterPro" id="IPR012309">
    <property type="entry name" value="DNA_ligase_ATP-dep_C"/>
</dbReference>
<dbReference type="SUPFAM" id="SSF56091">
    <property type="entry name" value="DNA ligase/mRNA capping enzyme, catalytic domain"/>
    <property type="match status" value="1"/>
</dbReference>
<sequence length="615" mass="67118">MVPAGRRRRPAGRPGHPPAGAPRAERPPPPTLRAPPRRPGAARGALDAVRHPPRRRPLARRRFAHLRGAPGAPRWRRRVAQRAGRHRRRGRCRGAGAGVSPDGADRLAPYRAKRAFDRTPEPAGAAAAGTAAPAPHFVVQKHDARRLHYDFRLEADGVLVSWAVPKGPSYDPGAKRLAVHVEDHPLDYEDFEGVIPDAQYGAGTVVVWDRGTYRNLTHRGSRERSIAEGVADGHLSVWLDGEKLHGGWSLTRTGRDRGGKERWILVKRADEHADPERDVTAEQPDSVVTGRSNDDVGASAQPRTWTGERATWQPPMLAQLVKPERHGHPEGWQYERKLDGLRCVAVRNGAEVELWSRNHLSYTARFPGIAAALARLPAGTFTLDGELVAFDGARTSFARLQRPDGGAAAVLVAFDLLALLGRDTTGLPLPDRQALLRQLLATAGAELQVVEPLEGDPAELLRRACAEGWEGLVAKRRDAAYRSGRSGDWQKLKCNASQELVVGGWTEPAGSRVGFGALLLGYFDDGGALHYAGKVGTGFDEALLRSLHAELVAREAPASPFAEVVKEKGAHWSRPELVGAVSFSEWTADGRLRHPAFQGLRPDKPAREVRRERPA</sequence>
<dbReference type="InterPro" id="IPR012340">
    <property type="entry name" value="NA-bd_OB-fold"/>
</dbReference>
<evidence type="ECO:0000256" key="3">
    <source>
        <dbReference type="ARBA" id="ARBA00034003"/>
    </source>
</evidence>
<dbReference type="PROSITE" id="PS50160">
    <property type="entry name" value="DNA_LIGASE_A3"/>
    <property type="match status" value="1"/>
</dbReference>